<gene>
    <name evidence="1" type="ORF">RCL2_002188200</name>
</gene>
<protein>
    <submittedName>
        <fullName evidence="1">Uncharacterized protein</fullName>
    </submittedName>
</protein>
<evidence type="ECO:0000313" key="2">
    <source>
        <dbReference type="Proteomes" id="UP000615446"/>
    </source>
</evidence>
<accession>A0A8H3LY50</accession>
<name>A0A8H3LY50_9GLOM</name>
<comment type="caution">
    <text evidence="1">The sequence shown here is derived from an EMBL/GenBank/DDBJ whole genome shotgun (WGS) entry which is preliminary data.</text>
</comment>
<sequence length="144" mass="15952">MQDMVEVVLSRYCMAIGGGVEADGSFAAELKSRIEKLEKGKVDTAAENAELGDRVTNSLDAGVVMNQCVNESSSGFTLVNTSSSSSCVREQKSLESKKTDAILDEVKRNTRYPFIYDNLFNLGLNVNLQQDFFESVEQNMNYQK</sequence>
<dbReference type="Proteomes" id="UP000615446">
    <property type="component" value="Unassembled WGS sequence"/>
</dbReference>
<dbReference type="EMBL" id="BLAL01000239">
    <property type="protein sequence ID" value="GES95199.1"/>
    <property type="molecule type" value="Genomic_DNA"/>
</dbReference>
<reference evidence="1" key="1">
    <citation type="submission" date="2019-10" db="EMBL/GenBank/DDBJ databases">
        <title>Conservation and host-specific expression of non-tandemly repeated heterogenous ribosome RNA gene in arbuscular mycorrhizal fungi.</title>
        <authorList>
            <person name="Maeda T."/>
            <person name="Kobayashi Y."/>
            <person name="Nakagawa T."/>
            <person name="Ezawa T."/>
            <person name="Yamaguchi K."/>
            <person name="Bino T."/>
            <person name="Nishimoto Y."/>
            <person name="Shigenobu S."/>
            <person name="Kawaguchi M."/>
        </authorList>
    </citation>
    <scope>NUCLEOTIDE SEQUENCE</scope>
    <source>
        <strain evidence="1">HR1</strain>
    </source>
</reference>
<dbReference type="AlphaFoldDB" id="A0A8H3LY50"/>
<evidence type="ECO:0000313" key="1">
    <source>
        <dbReference type="EMBL" id="GES95199.1"/>
    </source>
</evidence>
<organism evidence="1 2">
    <name type="scientific">Rhizophagus clarus</name>
    <dbReference type="NCBI Taxonomy" id="94130"/>
    <lineage>
        <taxon>Eukaryota</taxon>
        <taxon>Fungi</taxon>
        <taxon>Fungi incertae sedis</taxon>
        <taxon>Mucoromycota</taxon>
        <taxon>Glomeromycotina</taxon>
        <taxon>Glomeromycetes</taxon>
        <taxon>Glomerales</taxon>
        <taxon>Glomeraceae</taxon>
        <taxon>Rhizophagus</taxon>
    </lineage>
</organism>
<proteinExistence type="predicted"/>